<reference evidence="1 2" key="2">
    <citation type="submission" date="2014-10" db="EMBL/GenBank/DDBJ databases">
        <title>Comparative genomics of the Paenibacillus odorifer group.</title>
        <authorList>
            <person name="Tsai Y.-C."/>
            <person name="Martin N."/>
            <person name="Korlach J."/>
            <person name="Wiedmann M."/>
        </authorList>
    </citation>
    <scope>NUCLEOTIDE SEQUENCE [LARGE SCALE GENOMIC DNA]</scope>
    <source>
        <strain evidence="1 2">DSM 18334</strain>
    </source>
</reference>
<dbReference type="Proteomes" id="UP000029734">
    <property type="component" value="Unassembled WGS sequence"/>
</dbReference>
<dbReference type="AlphaFoldDB" id="A0A098M4M2"/>
<proteinExistence type="predicted"/>
<evidence type="ECO:0000313" key="1">
    <source>
        <dbReference type="EMBL" id="KGE17001.1"/>
    </source>
</evidence>
<dbReference type="EMBL" id="JQCR01000003">
    <property type="protein sequence ID" value="KGE17001.1"/>
    <property type="molecule type" value="Genomic_DNA"/>
</dbReference>
<name>A0A098M4M2_9BACL</name>
<sequence length="127" mass="14636">MKLFIEYILDEIERIGIQNSLRVSLSSKKNEDNYIRGVMQFFDNHFDVHLVIVFSFPEEDPGLNYIFWVLNKEGNDKVVEKDGSEEKVMELVKSAAMKEIKINLSKGAEIRNLFKEIGLCLPPSVVI</sequence>
<protein>
    <submittedName>
        <fullName evidence="1">Uncharacterized protein</fullName>
    </submittedName>
</protein>
<dbReference type="OrthoDB" id="2933262at2"/>
<dbReference type="RefSeq" id="WP_036655421.1">
    <property type="nucleotide sequence ID" value="NZ_JQCR01000003.1"/>
</dbReference>
<accession>A0A098M4M2</accession>
<keyword evidence="2" id="KW-1185">Reference proteome</keyword>
<evidence type="ECO:0000313" key="2">
    <source>
        <dbReference type="Proteomes" id="UP000029734"/>
    </source>
</evidence>
<gene>
    <name evidence="1" type="ORF">PWYN_20255</name>
</gene>
<comment type="caution">
    <text evidence="1">The sequence shown here is derived from an EMBL/GenBank/DDBJ whole genome shotgun (WGS) entry which is preliminary data.</text>
</comment>
<reference evidence="1 2" key="1">
    <citation type="submission" date="2014-08" db="EMBL/GenBank/DDBJ databases">
        <authorList>
            <person name="den Bakker H.C."/>
        </authorList>
    </citation>
    <scope>NUCLEOTIDE SEQUENCE [LARGE SCALE GENOMIC DNA]</scope>
    <source>
        <strain evidence="1 2">DSM 18334</strain>
    </source>
</reference>
<organism evidence="1 2">
    <name type="scientific">Paenibacillus wynnii</name>
    <dbReference type="NCBI Taxonomy" id="268407"/>
    <lineage>
        <taxon>Bacteria</taxon>
        <taxon>Bacillati</taxon>
        <taxon>Bacillota</taxon>
        <taxon>Bacilli</taxon>
        <taxon>Bacillales</taxon>
        <taxon>Paenibacillaceae</taxon>
        <taxon>Paenibacillus</taxon>
    </lineage>
</organism>